<accession>A0A2S3ZCJ5</accession>
<sequence>MTPPPARRGARRRVREDGRVRIAIVSVLLAASAALTAGIVLAFDLFRPHRDTVPLLLGTVVLWLLFAAALVVLRRVRGRAVVVLVLAGSVLIGGAAMVGPPNTSTDSARYAWDGIVQNAGISPYAYVPADDRLDELRPDWLFPAPVSGAGGPDCVGERIETVDRGAGLPLCSALNRTTVPTIYPPAAEIYFAAVRAVVGEDAGYWPLQLTGLLLSVGITGMLLVGMRRRGIDQRYAAVWAWCPLVATEGVTNSHVDLLGVAFVVAAAFWVSSAKYVRGGILLGMAIGVKLIPAIAAPAMLKRQGWKVVVAAIVTFALLYLPYVLATGIGVLGYLPGYLTEEGYEDGSRFALVSLIAPGGSAIVVAAILLAGLAALTIWKTDPERPWLGQLVMIGGTLLVLSPRYPWYALLLLPFIALSGRWEWLAIPLALTLRLLVPTLTVSRVSLGIALVLIVVVSVRRAGPGALDRWRRALTRIPAALRNGQRT</sequence>
<feature type="transmembrane region" description="Helical" evidence="8">
    <location>
        <begin position="435"/>
        <end position="458"/>
    </location>
</feature>
<dbReference type="Proteomes" id="UP000237340">
    <property type="component" value="Unassembled WGS sequence"/>
</dbReference>
<feature type="transmembrane region" description="Helical" evidence="8">
    <location>
        <begin position="20"/>
        <end position="43"/>
    </location>
</feature>
<dbReference type="InterPro" id="IPR018584">
    <property type="entry name" value="GT87"/>
</dbReference>
<dbReference type="Pfam" id="PF09594">
    <property type="entry name" value="GT87"/>
    <property type="match status" value="1"/>
</dbReference>
<evidence type="ECO:0000256" key="8">
    <source>
        <dbReference type="SAM" id="Phobius"/>
    </source>
</evidence>
<dbReference type="GO" id="GO:0016758">
    <property type="term" value="F:hexosyltransferase activity"/>
    <property type="evidence" value="ECO:0007669"/>
    <property type="project" value="InterPro"/>
</dbReference>
<feature type="transmembrane region" description="Helical" evidence="8">
    <location>
        <begin position="390"/>
        <end position="415"/>
    </location>
</feature>
<evidence type="ECO:0000256" key="3">
    <source>
        <dbReference type="ARBA" id="ARBA00022679"/>
    </source>
</evidence>
<dbReference type="EMBL" id="PPXD01000021">
    <property type="protein sequence ID" value="POH64075.1"/>
    <property type="molecule type" value="Genomic_DNA"/>
</dbReference>
<keyword evidence="5 8" id="KW-1133">Transmembrane helix</keyword>
<evidence type="ECO:0000313" key="9">
    <source>
        <dbReference type="EMBL" id="POH64075.1"/>
    </source>
</evidence>
<comment type="similarity">
    <text evidence="7">Belongs to the glycosyltransferase 87 family.</text>
</comment>
<comment type="caution">
    <text evidence="9">The sequence shown here is derived from an EMBL/GenBank/DDBJ whole genome shotgun (WGS) entry which is preliminary data.</text>
</comment>
<feature type="transmembrane region" description="Helical" evidence="8">
    <location>
        <begin position="354"/>
        <end position="378"/>
    </location>
</feature>
<evidence type="ECO:0000256" key="6">
    <source>
        <dbReference type="ARBA" id="ARBA00023136"/>
    </source>
</evidence>
<evidence type="ECO:0000256" key="5">
    <source>
        <dbReference type="ARBA" id="ARBA00022989"/>
    </source>
</evidence>
<feature type="transmembrane region" description="Helical" evidence="8">
    <location>
        <begin position="80"/>
        <end position="99"/>
    </location>
</feature>
<keyword evidence="2" id="KW-1003">Cell membrane</keyword>
<dbReference type="GO" id="GO:0005886">
    <property type="term" value="C:plasma membrane"/>
    <property type="evidence" value="ECO:0007669"/>
    <property type="project" value="UniProtKB-SubCell"/>
</dbReference>
<keyword evidence="6 8" id="KW-0472">Membrane</keyword>
<evidence type="ECO:0000256" key="2">
    <source>
        <dbReference type="ARBA" id="ARBA00022475"/>
    </source>
</evidence>
<feature type="transmembrane region" description="Helical" evidence="8">
    <location>
        <begin position="55"/>
        <end position="73"/>
    </location>
</feature>
<organism evidence="9 10">
    <name type="scientific">Cryobacterium zongtaii</name>
    <dbReference type="NCBI Taxonomy" id="1259217"/>
    <lineage>
        <taxon>Bacteria</taxon>
        <taxon>Bacillati</taxon>
        <taxon>Actinomycetota</taxon>
        <taxon>Actinomycetes</taxon>
        <taxon>Micrococcales</taxon>
        <taxon>Microbacteriaceae</taxon>
        <taxon>Cryobacterium</taxon>
    </lineage>
</organism>
<feature type="transmembrane region" description="Helical" evidence="8">
    <location>
        <begin position="204"/>
        <end position="224"/>
    </location>
</feature>
<keyword evidence="4 8" id="KW-0812">Transmembrane</keyword>
<proteinExistence type="inferred from homology"/>
<evidence type="ECO:0000256" key="7">
    <source>
        <dbReference type="ARBA" id="ARBA00024033"/>
    </source>
</evidence>
<dbReference type="AlphaFoldDB" id="A0A2S3ZCJ5"/>
<name>A0A2S3ZCJ5_9MICO</name>
<feature type="transmembrane region" description="Helical" evidence="8">
    <location>
        <begin position="307"/>
        <end position="334"/>
    </location>
</feature>
<reference evidence="9 10" key="1">
    <citation type="submission" date="2018-01" db="EMBL/GenBank/DDBJ databases">
        <title>Cryobacterium sp. nov., from glaciers in China.</title>
        <authorList>
            <person name="Liu Q."/>
            <person name="Xin Y.-H."/>
        </authorList>
    </citation>
    <scope>NUCLEOTIDE SEQUENCE [LARGE SCALE GENOMIC DNA]</scope>
    <source>
        <strain evidence="9 10">TMN-42</strain>
    </source>
</reference>
<evidence type="ECO:0000313" key="10">
    <source>
        <dbReference type="Proteomes" id="UP000237340"/>
    </source>
</evidence>
<protein>
    <recommendedName>
        <fullName evidence="11">DUF2029 domain-containing protein</fullName>
    </recommendedName>
</protein>
<keyword evidence="10" id="KW-1185">Reference proteome</keyword>
<feature type="transmembrane region" description="Helical" evidence="8">
    <location>
        <begin position="255"/>
        <end position="273"/>
    </location>
</feature>
<comment type="subcellular location">
    <subcellularLocation>
        <location evidence="1">Cell membrane</location>
        <topology evidence="1">Multi-pass membrane protein</topology>
    </subcellularLocation>
</comment>
<evidence type="ECO:0008006" key="11">
    <source>
        <dbReference type="Google" id="ProtNLM"/>
    </source>
</evidence>
<evidence type="ECO:0000256" key="4">
    <source>
        <dbReference type="ARBA" id="ARBA00022692"/>
    </source>
</evidence>
<gene>
    <name evidence="9" type="ORF">C3B61_13400</name>
</gene>
<feature type="transmembrane region" description="Helical" evidence="8">
    <location>
        <begin position="279"/>
        <end position="300"/>
    </location>
</feature>
<keyword evidence="3" id="KW-0808">Transferase</keyword>
<evidence type="ECO:0000256" key="1">
    <source>
        <dbReference type="ARBA" id="ARBA00004651"/>
    </source>
</evidence>